<evidence type="ECO:0000313" key="1">
    <source>
        <dbReference type="EMBL" id="CAI6355888.1"/>
    </source>
</evidence>
<name>A0AAV0WJL6_9HEMI</name>
<sequence>MFDFGVFNSILSLLINRQQFARPVEASISPIVDIAMKVNKIQKDDLQPLKELSTRIASTLKKISKLETSRHRAAVAVRLENLDLMEDRRLLMQLRNYSPVSTGTQTFVEKKPCRVRFVIPPVTWEEETINEIWMYPKMIVPYFKKICVIAECIMKHLKNPVILRNMAAKIYVGFGKLVQITTTIDIPNNTTTINFKGFPRHTT</sequence>
<comment type="caution">
    <text evidence="1">The sequence shown here is derived from an EMBL/GenBank/DDBJ whole genome shotgun (WGS) entry which is preliminary data.</text>
</comment>
<dbReference type="AlphaFoldDB" id="A0AAV0WJL6"/>
<dbReference type="EMBL" id="CARXXK010000002">
    <property type="protein sequence ID" value="CAI6355888.1"/>
    <property type="molecule type" value="Genomic_DNA"/>
</dbReference>
<proteinExistence type="predicted"/>
<protein>
    <submittedName>
        <fullName evidence="1">Uncharacterized protein</fullName>
    </submittedName>
</protein>
<organism evidence="1 2">
    <name type="scientific">Macrosiphum euphorbiae</name>
    <name type="common">potato aphid</name>
    <dbReference type="NCBI Taxonomy" id="13131"/>
    <lineage>
        <taxon>Eukaryota</taxon>
        <taxon>Metazoa</taxon>
        <taxon>Ecdysozoa</taxon>
        <taxon>Arthropoda</taxon>
        <taxon>Hexapoda</taxon>
        <taxon>Insecta</taxon>
        <taxon>Pterygota</taxon>
        <taxon>Neoptera</taxon>
        <taxon>Paraneoptera</taxon>
        <taxon>Hemiptera</taxon>
        <taxon>Sternorrhyncha</taxon>
        <taxon>Aphidomorpha</taxon>
        <taxon>Aphidoidea</taxon>
        <taxon>Aphididae</taxon>
        <taxon>Macrosiphini</taxon>
        <taxon>Macrosiphum</taxon>
    </lineage>
</organism>
<accession>A0AAV0WJL6</accession>
<dbReference type="Proteomes" id="UP001160148">
    <property type="component" value="Unassembled WGS sequence"/>
</dbReference>
<gene>
    <name evidence="1" type="ORF">MEUPH1_LOCUS11695</name>
</gene>
<keyword evidence="2" id="KW-1185">Reference proteome</keyword>
<evidence type="ECO:0000313" key="2">
    <source>
        <dbReference type="Proteomes" id="UP001160148"/>
    </source>
</evidence>
<reference evidence="1 2" key="1">
    <citation type="submission" date="2023-01" db="EMBL/GenBank/DDBJ databases">
        <authorList>
            <person name="Whitehead M."/>
        </authorList>
    </citation>
    <scope>NUCLEOTIDE SEQUENCE [LARGE SCALE GENOMIC DNA]</scope>
</reference>